<dbReference type="Pfam" id="PF01764">
    <property type="entry name" value="Lipase_3"/>
    <property type="match status" value="1"/>
</dbReference>
<dbReference type="GO" id="GO:0016042">
    <property type="term" value="P:lipid catabolic process"/>
    <property type="evidence" value="ECO:0007669"/>
    <property type="project" value="UniProtKB-KW"/>
</dbReference>
<sequence length="519" mass="59228">MLSSVSATTINPPRQNNIPLIQSVKKNRNVTSLRIYARQAALVAEPPSPHETQNRTARLAESLLNFVHLHFDAPTNNSSYARHDRIMVDRRHKMADPETPILSPKEDISTKWDEIHTSDHYENLLSPLQPWLRREIVKYGEFAQATYDAFDFDSFSEYCGSCRYNRQKLFEKLGLSKNGYEITKYIYAMSHVDVPRWLERSHLVDTSWSKDSNWMGYIAVSDNEETKRLGRRDIVVAWRGTVAPTEWFEDLQNKLEPIDESGGEVKVEHGFRHIYTSKSGTTRYNKLSASQQVMNEVKRLVKLYREKGEAVSLTITGHSLGGALALLNAYEAAETISGLPISVISFGAPRVGNVAFRDKLHKMGVRTLRVVVKQDLVPKAPGIMLNESIKKFEEITGNLDWVYTHVGAEMKVDVRSSPYLKRKFDLLGFHSLETYLHLVDGFVSSESSFREHAKRDVALVNKASGMLVDELRIPENWYQLEHKGLVKNPYGRWVKPTRDSEDVPSLHHIHETPSPPCLD</sequence>
<dbReference type="Proteomes" id="UP001202328">
    <property type="component" value="Unassembled WGS sequence"/>
</dbReference>
<evidence type="ECO:0000256" key="9">
    <source>
        <dbReference type="SAM" id="MobiDB-lite"/>
    </source>
</evidence>
<name>A0AAD4T8A6_9MAGN</name>
<feature type="region of interest" description="Disordered" evidence="9">
    <location>
        <begin position="499"/>
        <end position="519"/>
    </location>
</feature>
<gene>
    <name evidence="11" type="ORF">MKW98_005476</name>
</gene>
<evidence type="ECO:0000313" key="11">
    <source>
        <dbReference type="EMBL" id="KAI3942964.1"/>
    </source>
</evidence>
<keyword evidence="6" id="KW-0809">Transit peptide</keyword>
<comment type="caution">
    <text evidence="11">The sequence shown here is derived from an EMBL/GenBank/DDBJ whole genome shotgun (WGS) entry which is preliminary data.</text>
</comment>
<dbReference type="PANTHER" id="PTHR31403">
    <property type="entry name" value="PHOSPHOLIPASE A1-IBETA2, CHLOROPLASTIC"/>
    <property type="match status" value="1"/>
</dbReference>
<keyword evidence="8" id="KW-0443">Lipid metabolism</keyword>
<keyword evidence="3" id="KW-0150">Chloroplast</keyword>
<organism evidence="11 12">
    <name type="scientific">Papaver atlanticum</name>
    <dbReference type="NCBI Taxonomy" id="357466"/>
    <lineage>
        <taxon>Eukaryota</taxon>
        <taxon>Viridiplantae</taxon>
        <taxon>Streptophyta</taxon>
        <taxon>Embryophyta</taxon>
        <taxon>Tracheophyta</taxon>
        <taxon>Spermatophyta</taxon>
        <taxon>Magnoliopsida</taxon>
        <taxon>Ranunculales</taxon>
        <taxon>Papaveraceae</taxon>
        <taxon>Papaveroideae</taxon>
        <taxon>Papaver</taxon>
    </lineage>
</organism>
<evidence type="ECO:0000256" key="3">
    <source>
        <dbReference type="ARBA" id="ARBA00022528"/>
    </source>
</evidence>
<dbReference type="EMBL" id="JAJJMB010004448">
    <property type="protein sequence ID" value="KAI3942964.1"/>
    <property type="molecule type" value="Genomic_DNA"/>
</dbReference>
<comment type="subcellular location">
    <subcellularLocation>
        <location evidence="1">Plastid</location>
        <location evidence="1">Chloroplast</location>
    </subcellularLocation>
</comment>
<reference evidence="11" key="1">
    <citation type="submission" date="2022-04" db="EMBL/GenBank/DDBJ databases">
        <title>A functionally conserved STORR gene fusion in Papaver species that diverged 16.8 million years ago.</title>
        <authorList>
            <person name="Catania T."/>
        </authorList>
    </citation>
    <scope>NUCLEOTIDE SEQUENCE</scope>
    <source>
        <strain evidence="11">S-188037</strain>
    </source>
</reference>
<evidence type="ECO:0000256" key="4">
    <source>
        <dbReference type="ARBA" id="ARBA00022640"/>
    </source>
</evidence>
<comment type="similarity">
    <text evidence="2">Belongs to the AB hydrolase superfamily. Lipase family.</text>
</comment>
<keyword evidence="12" id="KW-1185">Reference proteome</keyword>
<evidence type="ECO:0000256" key="2">
    <source>
        <dbReference type="ARBA" id="ARBA00010701"/>
    </source>
</evidence>
<evidence type="ECO:0000256" key="6">
    <source>
        <dbReference type="ARBA" id="ARBA00022946"/>
    </source>
</evidence>
<proteinExistence type="inferred from homology"/>
<dbReference type="SUPFAM" id="SSF53474">
    <property type="entry name" value="alpha/beta-Hydrolases"/>
    <property type="match status" value="1"/>
</dbReference>
<dbReference type="InterPro" id="IPR029058">
    <property type="entry name" value="AB_hydrolase_fold"/>
</dbReference>
<dbReference type="InterPro" id="IPR002921">
    <property type="entry name" value="Fungal_lipase-type"/>
</dbReference>
<feature type="compositionally biased region" description="Basic and acidic residues" evidence="9">
    <location>
        <begin position="499"/>
        <end position="511"/>
    </location>
</feature>
<evidence type="ECO:0000259" key="10">
    <source>
        <dbReference type="Pfam" id="PF01764"/>
    </source>
</evidence>
<evidence type="ECO:0000256" key="1">
    <source>
        <dbReference type="ARBA" id="ARBA00004229"/>
    </source>
</evidence>
<dbReference type="GO" id="GO:0009507">
    <property type="term" value="C:chloroplast"/>
    <property type="evidence" value="ECO:0007669"/>
    <property type="project" value="UniProtKB-SubCell"/>
</dbReference>
<dbReference type="FunFam" id="3.40.50.1820:FF:000065">
    <property type="entry name" value="Phospholipase A1-II 3"/>
    <property type="match status" value="1"/>
</dbReference>
<accession>A0AAD4T8A6</accession>
<keyword evidence="7" id="KW-0442">Lipid degradation</keyword>
<evidence type="ECO:0000313" key="12">
    <source>
        <dbReference type="Proteomes" id="UP001202328"/>
    </source>
</evidence>
<dbReference type="Gene3D" id="3.40.50.1820">
    <property type="entry name" value="alpha/beta hydrolase"/>
    <property type="match status" value="1"/>
</dbReference>
<evidence type="ECO:0000256" key="7">
    <source>
        <dbReference type="ARBA" id="ARBA00022963"/>
    </source>
</evidence>
<keyword evidence="4" id="KW-0934">Plastid</keyword>
<dbReference type="PANTHER" id="PTHR31403:SF11">
    <property type="entry name" value="OS12G0614500 PROTEIN"/>
    <property type="match status" value="1"/>
</dbReference>
<dbReference type="AlphaFoldDB" id="A0AAD4T8A6"/>
<dbReference type="GO" id="GO:0008970">
    <property type="term" value="F:phospholipase A1 activity"/>
    <property type="evidence" value="ECO:0007669"/>
    <property type="project" value="UniProtKB-ARBA"/>
</dbReference>
<evidence type="ECO:0000256" key="8">
    <source>
        <dbReference type="ARBA" id="ARBA00023098"/>
    </source>
</evidence>
<protein>
    <recommendedName>
        <fullName evidence="10">Fungal lipase-type domain-containing protein</fullName>
    </recommendedName>
</protein>
<keyword evidence="5" id="KW-0378">Hydrolase</keyword>
<evidence type="ECO:0000256" key="5">
    <source>
        <dbReference type="ARBA" id="ARBA00022801"/>
    </source>
</evidence>
<feature type="domain" description="Fungal lipase-type" evidence="10">
    <location>
        <begin position="235"/>
        <end position="383"/>
    </location>
</feature>
<dbReference type="CDD" id="cd00519">
    <property type="entry name" value="Lipase_3"/>
    <property type="match status" value="1"/>
</dbReference>